<dbReference type="Proteomes" id="UP000283269">
    <property type="component" value="Unassembled WGS sequence"/>
</dbReference>
<protein>
    <submittedName>
        <fullName evidence="2">Uncharacterized protein</fullName>
    </submittedName>
</protein>
<dbReference type="InParanoid" id="A0A409WFB5"/>
<dbReference type="OrthoDB" id="3233661at2759"/>
<accession>A0A409WFB5</accession>
<reference evidence="2 3" key="1">
    <citation type="journal article" date="2018" name="Evol. Lett.">
        <title>Horizontal gene cluster transfer increased hallucinogenic mushroom diversity.</title>
        <authorList>
            <person name="Reynolds H.T."/>
            <person name="Vijayakumar V."/>
            <person name="Gluck-Thaler E."/>
            <person name="Korotkin H.B."/>
            <person name="Matheny P.B."/>
            <person name="Slot J.C."/>
        </authorList>
    </citation>
    <scope>NUCLEOTIDE SEQUENCE [LARGE SCALE GENOMIC DNA]</scope>
    <source>
        <strain evidence="2 3">2631</strain>
    </source>
</reference>
<keyword evidence="1" id="KW-0812">Transmembrane</keyword>
<keyword evidence="1" id="KW-1133">Transmembrane helix</keyword>
<evidence type="ECO:0000256" key="1">
    <source>
        <dbReference type="SAM" id="Phobius"/>
    </source>
</evidence>
<comment type="caution">
    <text evidence="2">The sequence shown here is derived from an EMBL/GenBank/DDBJ whole genome shotgun (WGS) entry which is preliminary data.</text>
</comment>
<evidence type="ECO:0000313" key="2">
    <source>
        <dbReference type="EMBL" id="PPQ77196.1"/>
    </source>
</evidence>
<dbReference type="EMBL" id="NHYD01003441">
    <property type="protein sequence ID" value="PPQ77196.1"/>
    <property type="molecule type" value="Genomic_DNA"/>
</dbReference>
<dbReference type="AlphaFoldDB" id="A0A409WFB5"/>
<evidence type="ECO:0000313" key="3">
    <source>
        <dbReference type="Proteomes" id="UP000283269"/>
    </source>
</evidence>
<organism evidence="2 3">
    <name type="scientific">Psilocybe cyanescens</name>
    <dbReference type="NCBI Taxonomy" id="93625"/>
    <lineage>
        <taxon>Eukaryota</taxon>
        <taxon>Fungi</taxon>
        <taxon>Dikarya</taxon>
        <taxon>Basidiomycota</taxon>
        <taxon>Agaricomycotina</taxon>
        <taxon>Agaricomycetes</taxon>
        <taxon>Agaricomycetidae</taxon>
        <taxon>Agaricales</taxon>
        <taxon>Agaricineae</taxon>
        <taxon>Strophariaceae</taxon>
        <taxon>Psilocybe</taxon>
    </lineage>
</organism>
<dbReference type="STRING" id="93625.A0A409WFB5"/>
<sequence length="502" mass="54697">MIILDGEAEQTPKNDNYQGLTLRHPQAAVTRSSSPLPDYDTSEAQHLKISEARKPRSLFDSMVWRGALYAFVIYVFLSLVIVIPVLVVKARARKKQNNLALDPTGSLWAVEDNDFSAPIHLSSAGLTILDDNKLCNSWNHTSSNISRAFFTVPPVGTVAIRSNITYNTFSLDQITGHLSVSRNKDAKKQDVLFSVDMQFSSPELQGRTNVCFNSLGPNRGLSIYVPAKLAKNDHLDFKINVVLPQAGASFDKFITYLPMISQQFDDFGALPSPLFNQLSIEGAVRPITCKFLSASKILVKNLGSSIEGAFDVTSAITLDSVKGSIFSDITLTQPTQPDMAYRPTFLTIETGDSAINANVTLNSQFISTLSPNSPTFVAKVTTFNGPLDLSIKYSNKASSTLPLQLQVQNNLAVSSIFLAPAYQGLFSARTKMSQVITAEPAEYNATGKSSVGSRTIIYDQKLEDTASGWVGGWGERPFNNRRVAQSTVDIVSALSPISLTFG</sequence>
<feature type="transmembrane region" description="Helical" evidence="1">
    <location>
        <begin position="67"/>
        <end position="88"/>
    </location>
</feature>
<name>A0A409WFB5_PSICY</name>
<keyword evidence="3" id="KW-1185">Reference proteome</keyword>
<gene>
    <name evidence="2" type="ORF">CVT25_011042</name>
</gene>
<keyword evidence="1" id="KW-0472">Membrane</keyword>
<proteinExistence type="predicted"/>